<accession>A0A4Y7JVE5</accession>
<evidence type="ECO:0000313" key="4">
    <source>
        <dbReference type="EMBL" id="RZC64022.1"/>
    </source>
</evidence>
<dbReference type="GO" id="GO:0003746">
    <property type="term" value="F:translation elongation factor activity"/>
    <property type="evidence" value="ECO:0007669"/>
    <property type="project" value="UniProtKB-KW"/>
</dbReference>
<dbReference type="PANTHER" id="PTHR42908:SF10">
    <property type="entry name" value="EUKARYOTIC TRANSLATION ELONGATION FACTOR 2"/>
    <property type="match status" value="1"/>
</dbReference>
<dbReference type="EMBL" id="CM010719">
    <property type="protein sequence ID" value="RZC64022.1"/>
    <property type="molecule type" value="Genomic_DNA"/>
</dbReference>
<gene>
    <name evidence="4" type="ORF">C5167_025783</name>
</gene>
<dbReference type="Gene3D" id="2.40.30.10">
    <property type="entry name" value="Translation factors"/>
    <property type="match status" value="1"/>
</dbReference>
<keyword evidence="3" id="KW-0648">Protein biosynthesis</keyword>
<protein>
    <submittedName>
        <fullName evidence="4">Uncharacterized protein</fullName>
    </submittedName>
</protein>
<dbReference type="STRING" id="3469.A0A4Y7JVE5"/>
<keyword evidence="2" id="KW-0251">Elongation factor</keyword>
<evidence type="ECO:0000256" key="1">
    <source>
        <dbReference type="ARBA" id="ARBA00022490"/>
    </source>
</evidence>
<keyword evidence="5" id="KW-1185">Reference proteome</keyword>
<dbReference type="GO" id="GO:0003924">
    <property type="term" value="F:GTPase activity"/>
    <property type="evidence" value="ECO:0007669"/>
    <property type="project" value="TreeGrafter"/>
</dbReference>
<reference evidence="4 5" key="1">
    <citation type="journal article" date="2018" name="Science">
        <title>The opium poppy genome and morphinan production.</title>
        <authorList>
            <person name="Guo L."/>
            <person name="Winzer T."/>
            <person name="Yang X."/>
            <person name="Li Y."/>
            <person name="Ning Z."/>
            <person name="He Z."/>
            <person name="Teodor R."/>
            <person name="Lu Y."/>
            <person name="Bowser T.A."/>
            <person name="Graham I.A."/>
            <person name="Ye K."/>
        </authorList>
    </citation>
    <scope>NUCLEOTIDE SEQUENCE [LARGE SCALE GENOMIC DNA]</scope>
    <source>
        <strain evidence="5">cv. HN1</strain>
        <tissue evidence="4">Leaves</tissue>
    </source>
</reference>
<sequence length="94" mass="10512">MLQKLGVTVKNDEKDLIGKPLMKRVMLTWVPAATSLLEMMIFHLCSPSTDQRYSVKNLYVGPLDDQYAKPIGNCDPEGLLTLCVSKMIPCIRQG</sequence>
<evidence type="ECO:0000313" key="5">
    <source>
        <dbReference type="Proteomes" id="UP000316621"/>
    </source>
</evidence>
<keyword evidence="1" id="KW-0963">Cytoplasm</keyword>
<name>A0A4Y7JVE5_PAPSO</name>
<proteinExistence type="predicted"/>
<evidence type="ECO:0000256" key="3">
    <source>
        <dbReference type="ARBA" id="ARBA00022917"/>
    </source>
</evidence>
<dbReference type="GO" id="GO:0043022">
    <property type="term" value="F:ribosome binding"/>
    <property type="evidence" value="ECO:0007669"/>
    <property type="project" value="TreeGrafter"/>
</dbReference>
<dbReference type="Proteomes" id="UP000316621">
    <property type="component" value="Chromosome 5"/>
</dbReference>
<dbReference type="GO" id="GO:0005829">
    <property type="term" value="C:cytosol"/>
    <property type="evidence" value="ECO:0007669"/>
    <property type="project" value="TreeGrafter"/>
</dbReference>
<organism evidence="4 5">
    <name type="scientific">Papaver somniferum</name>
    <name type="common">Opium poppy</name>
    <dbReference type="NCBI Taxonomy" id="3469"/>
    <lineage>
        <taxon>Eukaryota</taxon>
        <taxon>Viridiplantae</taxon>
        <taxon>Streptophyta</taxon>
        <taxon>Embryophyta</taxon>
        <taxon>Tracheophyta</taxon>
        <taxon>Spermatophyta</taxon>
        <taxon>Magnoliopsida</taxon>
        <taxon>Ranunculales</taxon>
        <taxon>Papaveraceae</taxon>
        <taxon>Papaveroideae</taxon>
        <taxon>Papaver</taxon>
    </lineage>
</organism>
<evidence type="ECO:0000256" key="2">
    <source>
        <dbReference type="ARBA" id="ARBA00022768"/>
    </source>
</evidence>
<dbReference type="GO" id="GO:1990904">
    <property type="term" value="C:ribonucleoprotein complex"/>
    <property type="evidence" value="ECO:0007669"/>
    <property type="project" value="TreeGrafter"/>
</dbReference>
<dbReference type="AlphaFoldDB" id="A0A4Y7JVE5"/>
<dbReference type="PANTHER" id="PTHR42908">
    <property type="entry name" value="TRANSLATION ELONGATION FACTOR-RELATED"/>
    <property type="match status" value="1"/>
</dbReference>
<dbReference type="Gramene" id="RZC64022">
    <property type="protein sequence ID" value="RZC64022"/>
    <property type="gene ID" value="C5167_025783"/>
</dbReference>